<reference evidence="2" key="1">
    <citation type="submission" date="2022-01" db="UniProtKB">
        <authorList>
            <consortium name="EnsemblMetazoa"/>
        </authorList>
    </citation>
    <scope>IDENTIFICATION</scope>
</reference>
<dbReference type="GeneID" id="106663510"/>
<evidence type="ECO:0000256" key="1">
    <source>
        <dbReference type="SAM" id="SignalP"/>
    </source>
</evidence>
<protein>
    <recommendedName>
        <fullName evidence="4">Secreted protein</fullName>
    </recommendedName>
</protein>
<dbReference type="RefSeq" id="XP_014243877.1">
    <property type="nucleotide sequence ID" value="XM_014388391.2"/>
</dbReference>
<dbReference type="Proteomes" id="UP000494040">
    <property type="component" value="Unassembled WGS sequence"/>
</dbReference>
<evidence type="ECO:0008006" key="4">
    <source>
        <dbReference type="Google" id="ProtNLM"/>
    </source>
</evidence>
<dbReference type="Gene3D" id="2.10.80.20">
    <property type="match status" value="1"/>
</dbReference>
<feature type="chain" id="PRO_5035219772" description="Secreted protein" evidence="1">
    <location>
        <begin position="31"/>
        <end position="111"/>
    </location>
</feature>
<feature type="signal peptide" evidence="1">
    <location>
        <begin position="1"/>
        <end position="30"/>
    </location>
</feature>
<dbReference type="EnsemblMetazoa" id="XM_014388391.2">
    <property type="protein sequence ID" value="XP_014243877.1"/>
    <property type="gene ID" value="LOC106663510"/>
</dbReference>
<keyword evidence="3" id="KW-1185">Reference proteome</keyword>
<accession>A0A8I6TCH2</accession>
<evidence type="ECO:0000313" key="2">
    <source>
        <dbReference type="EnsemblMetazoa" id="XP_014243877.1"/>
    </source>
</evidence>
<dbReference type="InterPro" id="IPR053741">
    <property type="entry name" value="Ser_Fungal_Prot_Inhib_sf"/>
</dbReference>
<keyword evidence="1" id="KW-0732">Signal</keyword>
<dbReference type="KEGG" id="clec:106663510"/>
<name>A0A8I6TCH2_CIMLE</name>
<sequence length="111" mass="12100">MYRLQFKMSSLLPRIAVVILLVCCLEATCAFVCQPDFCSTVDCAQFPTEKTCKGELVPNSSLCGCCSTCHIHIEEGGDCSVLLHSVLGPPLETSYHCAHNLRCIDGKCVQD</sequence>
<organism evidence="2 3">
    <name type="scientific">Cimex lectularius</name>
    <name type="common">Bed bug</name>
    <name type="synonym">Acanthia lectularia</name>
    <dbReference type="NCBI Taxonomy" id="79782"/>
    <lineage>
        <taxon>Eukaryota</taxon>
        <taxon>Metazoa</taxon>
        <taxon>Ecdysozoa</taxon>
        <taxon>Arthropoda</taxon>
        <taxon>Hexapoda</taxon>
        <taxon>Insecta</taxon>
        <taxon>Pterygota</taxon>
        <taxon>Neoptera</taxon>
        <taxon>Paraneoptera</taxon>
        <taxon>Hemiptera</taxon>
        <taxon>Heteroptera</taxon>
        <taxon>Panheteroptera</taxon>
        <taxon>Cimicomorpha</taxon>
        <taxon>Cimicidae</taxon>
        <taxon>Cimex</taxon>
    </lineage>
</organism>
<proteinExistence type="predicted"/>
<dbReference type="AlphaFoldDB" id="A0A8I6TCH2"/>
<evidence type="ECO:0000313" key="3">
    <source>
        <dbReference type="Proteomes" id="UP000494040"/>
    </source>
</evidence>
<dbReference type="OrthoDB" id="8193921at2759"/>